<evidence type="ECO:0000313" key="2">
    <source>
        <dbReference type="EMBL" id="OAV84994.1"/>
    </source>
</evidence>
<proteinExistence type="predicted"/>
<feature type="non-terminal residue" evidence="2">
    <location>
        <position position="153"/>
    </location>
</feature>
<dbReference type="EMBL" id="ADAS02008579">
    <property type="protein sequence ID" value="OAV84994.1"/>
    <property type="molecule type" value="Genomic_DNA"/>
</dbReference>
<reference evidence="3" key="4">
    <citation type="submission" date="2025-05" db="UniProtKB">
        <authorList>
            <consortium name="EnsemblFungi"/>
        </authorList>
    </citation>
    <scope>IDENTIFICATION</scope>
    <source>
        <strain evidence="3">isolate 1-1 / race 1 (BBBD)</strain>
    </source>
</reference>
<feature type="region of interest" description="Disordered" evidence="1">
    <location>
        <begin position="47"/>
        <end position="73"/>
    </location>
</feature>
<dbReference type="Proteomes" id="UP000005240">
    <property type="component" value="Unassembled WGS sequence"/>
</dbReference>
<organism evidence="2">
    <name type="scientific">Puccinia triticina (isolate 1-1 / race 1 (BBBD))</name>
    <name type="common">Brown leaf rust fungus</name>
    <dbReference type="NCBI Taxonomy" id="630390"/>
    <lineage>
        <taxon>Eukaryota</taxon>
        <taxon>Fungi</taxon>
        <taxon>Dikarya</taxon>
        <taxon>Basidiomycota</taxon>
        <taxon>Pucciniomycotina</taxon>
        <taxon>Pucciniomycetes</taxon>
        <taxon>Pucciniales</taxon>
        <taxon>Pucciniaceae</taxon>
        <taxon>Puccinia</taxon>
    </lineage>
</organism>
<dbReference type="AlphaFoldDB" id="A0A180FWZ5"/>
<evidence type="ECO:0000256" key="1">
    <source>
        <dbReference type="SAM" id="MobiDB-lite"/>
    </source>
</evidence>
<gene>
    <name evidence="2" type="ORF">PTTG_09003</name>
</gene>
<reference evidence="2" key="1">
    <citation type="submission" date="2009-11" db="EMBL/GenBank/DDBJ databases">
        <authorList>
            <consortium name="The Broad Institute Genome Sequencing Platform"/>
            <person name="Ward D."/>
            <person name="Feldgarden M."/>
            <person name="Earl A."/>
            <person name="Young S.K."/>
            <person name="Zeng Q."/>
            <person name="Koehrsen M."/>
            <person name="Alvarado L."/>
            <person name="Berlin A."/>
            <person name="Bochicchio J."/>
            <person name="Borenstein D."/>
            <person name="Chapman S.B."/>
            <person name="Chen Z."/>
            <person name="Engels R."/>
            <person name="Freedman E."/>
            <person name="Gellesch M."/>
            <person name="Goldberg J."/>
            <person name="Griggs A."/>
            <person name="Gujja S."/>
            <person name="Heilman E."/>
            <person name="Heiman D."/>
            <person name="Hepburn T."/>
            <person name="Howarth C."/>
            <person name="Jen D."/>
            <person name="Larson L."/>
            <person name="Lewis B."/>
            <person name="Mehta T."/>
            <person name="Park D."/>
            <person name="Pearson M."/>
            <person name="Roberts A."/>
            <person name="Saif S."/>
            <person name="Shea T."/>
            <person name="Shenoy N."/>
            <person name="Sisk P."/>
            <person name="Stolte C."/>
            <person name="Sykes S."/>
            <person name="Thomson T."/>
            <person name="Walk T."/>
            <person name="White J."/>
            <person name="Yandava C."/>
            <person name="Izard J."/>
            <person name="Baranova O.V."/>
            <person name="Blanton J.M."/>
            <person name="Tanner A.C."/>
            <person name="Dewhirst F.E."/>
            <person name="Haas B."/>
            <person name="Nusbaum C."/>
            <person name="Birren B."/>
        </authorList>
    </citation>
    <scope>NUCLEOTIDE SEQUENCE [LARGE SCALE GENOMIC DNA]</scope>
    <source>
        <strain evidence="2">1-1 BBBD Race 1</strain>
    </source>
</reference>
<accession>A0A180FWZ5</accession>
<dbReference type="EnsemblFungi" id="PTTG_09003-t43_1">
    <property type="protein sequence ID" value="PTTG_09003-t43_1-p1"/>
    <property type="gene ID" value="PTTG_09003"/>
</dbReference>
<sequence>MQALLHTPKNTPAPAQRTALRFAMSTPYADRAQGLDTTIGAGDETFLMSPGPLPTAGGPSPESSQARPRTKITLPDERKGVILDVKKTNLHFDGTEVETFIQRVEKVASIQGAGAIDLAFQLPLIINNKKISEALEQMEGHETGDWELLKKQM</sequence>
<name>A0A180FWZ5_PUCT1</name>
<reference evidence="2" key="2">
    <citation type="submission" date="2016-05" db="EMBL/GenBank/DDBJ databases">
        <title>Comparative analysis highlights variable genome content of wheat rusts and divergence of the mating loci.</title>
        <authorList>
            <person name="Cuomo C.A."/>
            <person name="Bakkeren G."/>
            <person name="Szabo L."/>
            <person name="Khalil H."/>
            <person name="Joly D."/>
            <person name="Goldberg J."/>
            <person name="Young S."/>
            <person name="Zeng Q."/>
            <person name="Fellers J."/>
        </authorList>
    </citation>
    <scope>NUCLEOTIDE SEQUENCE [LARGE SCALE GENOMIC DNA]</scope>
    <source>
        <strain evidence="2">1-1 BBBD Race 1</strain>
    </source>
</reference>
<dbReference type="OrthoDB" id="2506366at2759"/>
<dbReference type="VEuPathDB" id="FungiDB:PTTG_09003"/>
<protein>
    <submittedName>
        <fullName evidence="2 3">Uncharacterized protein</fullName>
    </submittedName>
</protein>
<reference evidence="3 4" key="3">
    <citation type="journal article" date="2017" name="G3 (Bethesda)">
        <title>Comparative analysis highlights variable genome content of wheat rusts and divergence of the mating loci.</title>
        <authorList>
            <person name="Cuomo C.A."/>
            <person name="Bakkeren G."/>
            <person name="Khalil H.B."/>
            <person name="Panwar V."/>
            <person name="Joly D."/>
            <person name="Linning R."/>
            <person name="Sakthikumar S."/>
            <person name="Song X."/>
            <person name="Adiconis X."/>
            <person name="Fan L."/>
            <person name="Goldberg J.M."/>
            <person name="Levin J.Z."/>
            <person name="Young S."/>
            <person name="Zeng Q."/>
            <person name="Anikster Y."/>
            <person name="Bruce M."/>
            <person name="Wang M."/>
            <person name="Yin C."/>
            <person name="McCallum B."/>
            <person name="Szabo L.J."/>
            <person name="Hulbert S."/>
            <person name="Chen X."/>
            <person name="Fellers J.P."/>
        </authorList>
    </citation>
    <scope>NUCLEOTIDE SEQUENCE</scope>
    <source>
        <strain evidence="4">Isolate 1-1 / race 1 (BBBD)</strain>
        <strain evidence="3">isolate 1-1 / race 1 (BBBD)</strain>
    </source>
</reference>
<evidence type="ECO:0000313" key="3">
    <source>
        <dbReference type="EnsemblFungi" id="PTTG_09003-t43_1-p1"/>
    </source>
</evidence>
<evidence type="ECO:0000313" key="4">
    <source>
        <dbReference type="Proteomes" id="UP000005240"/>
    </source>
</evidence>
<keyword evidence="4" id="KW-1185">Reference proteome</keyword>